<dbReference type="RefSeq" id="WP_077412072.1">
    <property type="nucleotide sequence ID" value="NZ_JBHRTS010000003.1"/>
</dbReference>
<gene>
    <name evidence="1" type="ORF">ACFODZ_07400</name>
</gene>
<sequence>MNRQVRIHSSELGEDQLKSLAKKYQEEFELPVTIVNNEPDILAASRWADLAQVDDMEKLLRYWSIQSKTLSKMLAETYPLVNDNKETNELLSVLALPWDDDPKGTVIYYRTTTKYSISIVLRDFSISRIGQLEIKGAPTPLPPRHVIEPERPKTLAESGGGEDVQKAIWNILDYIGAGLAEAGSPILGAVFSVLMDLLKAFSSTADDQMTELLSQIKMLLQDDRIQLEMDSANAVILTWSEYEGSHFKESDLEILNADNPDTSSQSYIDAKNRISSFVTKINNDLNGTPRILDAVNLMRGDPDKNAETYDFPTDGMLKLSYFMFYSGFVLALGKQAWLASRALNGVSDSTTESLQNQVAFLSQNYTEYVEAIYPSINQQVSERAARWDVEDTQPLDGHTFFIIHDTIHDAQDPLNRLNRYSPPSEWGYTGSTWFSYCGNSQRATANQQADAALVNLKQTYIDYFYGRIVKSASDGRSMQQELDARVAAYKSNNAKYQNLAKSDT</sequence>
<keyword evidence="2" id="KW-1185">Reference proteome</keyword>
<evidence type="ECO:0000313" key="2">
    <source>
        <dbReference type="Proteomes" id="UP001595533"/>
    </source>
</evidence>
<name>A0ABV7JAG3_9GAMM</name>
<dbReference type="Proteomes" id="UP001595533">
    <property type="component" value="Unassembled WGS sequence"/>
</dbReference>
<organism evidence="1 2">
    <name type="scientific">Marinicella sediminis</name>
    <dbReference type="NCBI Taxonomy" id="1792834"/>
    <lineage>
        <taxon>Bacteria</taxon>
        <taxon>Pseudomonadati</taxon>
        <taxon>Pseudomonadota</taxon>
        <taxon>Gammaproteobacteria</taxon>
        <taxon>Lysobacterales</taxon>
        <taxon>Marinicellaceae</taxon>
        <taxon>Marinicella</taxon>
    </lineage>
</organism>
<proteinExistence type="predicted"/>
<accession>A0ABV7JAG3</accession>
<dbReference type="EMBL" id="JBHRTS010000003">
    <property type="protein sequence ID" value="MFC3194062.1"/>
    <property type="molecule type" value="Genomic_DNA"/>
</dbReference>
<protein>
    <recommendedName>
        <fullName evidence="3">Pesticidal crystal protein N-terminal domain-containing protein</fullName>
    </recommendedName>
</protein>
<evidence type="ECO:0000313" key="1">
    <source>
        <dbReference type="EMBL" id="MFC3194062.1"/>
    </source>
</evidence>
<comment type="caution">
    <text evidence="1">The sequence shown here is derived from an EMBL/GenBank/DDBJ whole genome shotgun (WGS) entry which is preliminary data.</text>
</comment>
<evidence type="ECO:0008006" key="3">
    <source>
        <dbReference type="Google" id="ProtNLM"/>
    </source>
</evidence>
<reference evidence="2" key="1">
    <citation type="journal article" date="2019" name="Int. J. Syst. Evol. Microbiol.">
        <title>The Global Catalogue of Microorganisms (GCM) 10K type strain sequencing project: providing services to taxonomists for standard genome sequencing and annotation.</title>
        <authorList>
            <consortium name="The Broad Institute Genomics Platform"/>
            <consortium name="The Broad Institute Genome Sequencing Center for Infectious Disease"/>
            <person name="Wu L."/>
            <person name="Ma J."/>
        </authorList>
    </citation>
    <scope>NUCLEOTIDE SEQUENCE [LARGE SCALE GENOMIC DNA]</scope>
    <source>
        <strain evidence="2">KCTC 42953</strain>
    </source>
</reference>